<dbReference type="Proteomes" id="UP000722485">
    <property type="component" value="Unassembled WGS sequence"/>
</dbReference>
<name>A0A9P5LHS2_9HYPO</name>
<keyword evidence="3" id="KW-1133">Transmembrane helix</keyword>
<organism evidence="5 6">
    <name type="scientific">Cylindrodendrum hubeiense</name>
    <dbReference type="NCBI Taxonomy" id="595255"/>
    <lineage>
        <taxon>Eukaryota</taxon>
        <taxon>Fungi</taxon>
        <taxon>Dikarya</taxon>
        <taxon>Ascomycota</taxon>
        <taxon>Pezizomycotina</taxon>
        <taxon>Sordariomycetes</taxon>
        <taxon>Hypocreomycetidae</taxon>
        <taxon>Hypocreales</taxon>
        <taxon>Nectriaceae</taxon>
        <taxon>Cylindrodendrum</taxon>
    </lineage>
</organism>
<dbReference type="PANTHER" id="PTHR47336">
    <property type="entry name" value="TRANSCRIPTION FACTOR HMS1-RELATED"/>
    <property type="match status" value="1"/>
</dbReference>
<dbReference type="SUPFAM" id="SSF47459">
    <property type="entry name" value="HLH, helix-loop-helix DNA-binding domain"/>
    <property type="match status" value="1"/>
</dbReference>
<keyword evidence="3" id="KW-0812">Transmembrane</keyword>
<feature type="compositionally biased region" description="Polar residues" evidence="2">
    <location>
        <begin position="73"/>
        <end position="82"/>
    </location>
</feature>
<feature type="region of interest" description="Disordered" evidence="2">
    <location>
        <begin position="496"/>
        <end position="546"/>
    </location>
</feature>
<feature type="compositionally biased region" description="Polar residues" evidence="2">
    <location>
        <begin position="202"/>
        <end position="219"/>
    </location>
</feature>
<feature type="compositionally biased region" description="Low complexity" evidence="2">
    <location>
        <begin position="83"/>
        <end position="97"/>
    </location>
</feature>
<keyword evidence="1" id="KW-0175">Coiled coil</keyword>
<evidence type="ECO:0000256" key="3">
    <source>
        <dbReference type="SAM" id="Phobius"/>
    </source>
</evidence>
<dbReference type="SMART" id="SM00353">
    <property type="entry name" value="HLH"/>
    <property type="match status" value="1"/>
</dbReference>
<dbReference type="AlphaFoldDB" id="A0A9P5LHS2"/>
<gene>
    <name evidence="5" type="ORF">G7Z17_g3791</name>
</gene>
<evidence type="ECO:0000259" key="4">
    <source>
        <dbReference type="PROSITE" id="PS50888"/>
    </source>
</evidence>
<feature type="compositionally biased region" description="Basic and acidic residues" evidence="2">
    <location>
        <begin position="247"/>
        <end position="257"/>
    </location>
</feature>
<keyword evidence="6" id="KW-1185">Reference proteome</keyword>
<feature type="coiled-coil region" evidence="1">
    <location>
        <begin position="602"/>
        <end position="629"/>
    </location>
</feature>
<dbReference type="InterPro" id="IPR052099">
    <property type="entry name" value="Regulatory_TF_Diverse"/>
</dbReference>
<evidence type="ECO:0000313" key="6">
    <source>
        <dbReference type="Proteomes" id="UP000722485"/>
    </source>
</evidence>
<dbReference type="GO" id="GO:0046983">
    <property type="term" value="F:protein dimerization activity"/>
    <property type="evidence" value="ECO:0007669"/>
    <property type="project" value="InterPro"/>
</dbReference>
<feature type="compositionally biased region" description="Polar residues" evidence="2">
    <location>
        <begin position="159"/>
        <end position="178"/>
    </location>
</feature>
<evidence type="ECO:0000256" key="2">
    <source>
        <dbReference type="SAM" id="MobiDB-lite"/>
    </source>
</evidence>
<feature type="compositionally biased region" description="Polar residues" evidence="2">
    <location>
        <begin position="98"/>
        <end position="114"/>
    </location>
</feature>
<feature type="region of interest" description="Disordered" evidence="2">
    <location>
        <begin position="69"/>
        <end position="146"/>
    </location>
</feature>
<accession>A0A9P5LHS2</accession>
<keyword evidence="3" id="KW-0472">Membrane</keyword>
<reference evidence="5" key="1">
    <citation type="submission" date="2020-03" db="EMBL/GenBank/DDBJ databases">
        <title>Draft Genome Sequence of Cylindrodendrum hubeiense.</title>
        <authorList>
            <person name="Buettner E."/>
            <person name="Kellner H."/>
        </authorList>
    </citation>
    <scope>NUCLEOTIDE SEQUENCE</scope>
    <source>
        <strain evidence="5">IHI 201604</strain>
    </source>
</reference>
<proteinExistence type="predicted"/>
<dbReference type="InterPro" id="IPR036638">
    <property type="entry name" value="HLH_DNA-bd_sf"/>
</dbReference>
<evidence type="ECO:0000313" key="5">
    <source>
        <dbReference type="EMBL" id="KAF7553179.1"/>
    </source>
</evidence>
<dbReference type="Pfam" id="PF00010">
    <property type="entry name" value="HLH"/>
    <property type="match status" value="1"/>
</dbReference>
<dbReference type="EMBL" id="JAANBB010000049">
    <property type="protein sequence ID" value="KAF7553179.1"/>
    <property type="molecule type" value="Genomic_DNA"/>
</dbReference>
<feature type="region of interest" description="Disordered" evidence="2">
    <location>
        <begin position="1"/>
        <end position="21"/>
    </location>
</feature>
<dbReference type="PROSITE" id="PS50888">
    <property type="entry name" value="BHLH"/>
    <property type="match status" value="1"/>
</dbReference>
<feature type="compositionally biased region" description="Basic residues" evidence="2">
    <location>
        <begin position="235"/>
        <end position="246"/>
    </location>
</feature>
<comment type="caution">
    <text evidence="5">The sequence shown here is derived from an EMBL/GenBank/DDBJ whole genome shotgun (WGS) entry which is preliminary data.</text>
</comment>
<dbReference type="Gene3D" id="4.10.280.10">
    <property type="entry name" value="Helix-loop-helix DNA-binding domain"/>
    <property type="match status" value="1"/>
</dbReference>
<feature type="compositionally biased region" description="Pro residues" evidence="2">
    <location>
        <begin position="129"/>
        <end position="140"/>
    </location>
</feature>
<feature type="region of interest" description="Disordered" evidence="2">
    <location>
        <begin position="159"/>
        <end position="257"/>
    </location>
</feature>
<feature type="transmembrane region" description="Helical" evidence="3">
    <location>
        <begin position="49"/>
        <end position="71"/>
    </location>
</feature>
<dbReference type="InterPro" id="IPR011598">
    <property type="entry name" value="bHLH_dom"/>
</dbReference>
<feature type="compositionally biased region" description="Low complexity" evidence="2">
    <location>
        <begin position="501"/>
        <end position="514"/>
    </location>
</feature>
<dbReference type="OrthoDB" id="2133190at2759"/>
<feature type="region of interest" description="Disordered" evidence="2">
    <location>
        <begin position="568"/>
        <end position="592"/>
    </location>
</feature>
<sequence>MGRRHRRIPLRPAPGATDSHAQSHAIAADKHHDLFVFPAVRRKPPVHPAAAAVAAVVAVPAVAAATATAAASRNPTSLPQAVSSVCSPTHTPSTTPSNDRNGALQSPQSNPADSTRTHRSTSLARPVSPLIPPCPPPSGVLPPANWPSRILTLNPVDQNAESSAGAVPQQQPDPTSWRPTGLDGDIGLSDRTSAPSGATIPSYDNVSTAPSDISFTQAPMPSPYAQHKTALPTRGHPRNHQHQRKKDAHERKRTKVDTESALESLDYWIQFDDEEADRMGSFEIDFSKRYDMTNQTRPAYGTTSTTPGLGTGLYASAPAFKGSDFLDDNALDNALSDDEEGFDSMNLEEHLAKIETMPPPEVPPREGLYSTPLSWERPEPGLRMDQPFGVGESPGSMGMGMGGYQQSMPGLGNQVNQVLSNDEQRRLLAIAMNTGRTPASFMPPSGFGLGFGAGLGTGLPPEFNASIDSILGVGDQSQSQTPTPADSSNTMRAEIKRETSSNDGGSSAALSSSGHPLHRTNTDMSDDKGKDKLKAGDRTAHNDIERKYRTNLKDKIAELRDAVPALMSIPEDGEDDGESSSNPQRAPKVSKGTVLTKATEYIQYLERRNKSIMKEHQELARRLQAFEQLLSASARQPFLMPNHSRTLFDPRGFC</sequence>
<protein>
    <recommendedName>
        <fullName evidence="4">BHLH domain-containing protein</fullName>
    </recommendedName>
</protein>
<dbReference type="PANTHER" id="PTHR47336:SF2">
    <property type="entry name" value="TRANSCRIPTION FACTOR HMS1-RELATED"/>
    <property type="match status" value="1"/>
</dbReference>
<feature type="compositionally biased region" description="Basic and acidic residues" evidence="2">
    <location>
        <begin position="525"/>
        <end position="546"/>
    </location>
</feature>
<feature type="domain" description="BHLH" evidence="4">
    <location>
        <begin position="536"/>
        <end position="605"/>
    </location>
</feature>
<evidence type="ECO:0000256" key="1">
    <source>
        <dbReference type="SAM" id="Coils"/>
    </source>
</evidence>